<dbReference type="InterPro" id="IPR013815">
    <property type="entry name" value="ATP_grasp_subdomain_1"/>
</dbReference>
<organism evidence="3 4">
    <name type="scientific">Candidatus Magasanikbacteria bacterium CG10_big_fil_rev_8_21_14_0_10_36_16</name>
    <dbReference type="NCBI Taxonomy" id="1974645"/>
    <lineage>
        <taxon>Bacteria</taxon>
        <taxon>Candidatus Magasanikiibacteriota</taxon>
    </lineage>
</organism>
<name>A0A2H0TYJ4_9BACT</name>
<dbReference type="SUPFAM" id="SSF56059">
    <property type="entry name" value="Glutathione synthetase ATP-binding domain-like"/>
    <property type="match status" value="1"/>
</dbReference>
<dbReference type="GO" id="GO:0005524">
    <property type="term" value="F:ATP binding"/>
    <property type="evidence" value="ECO:0007669"/>
    <property type="project" value="UniProtKB-UniRule"/>
</dbReference>
<dbReference type="GO" id="GO:0009432">
    <property type="term" value="P:SOS response"/>
    <property type="evidence" value="ECO:0007669"/>
    <property type="project" value="TreeGrafter"/>
</dbReference>
<dbReference type="InterPro" id="IPR013651">
    <property type="entry name" value="ATP-grasp_RimK-type"/>
</dbReference>
<dbReference type="EMBL" id="PFBU01000048">
    <property type="protein sequence ID" value="PIR78299.1"/>
    <property type="molecule type" value="Genomic_DNA"/>
</dbReference>
<dbReference type="GO" id="GO:0018169">
    <property type="term" value="F:ribosomal S6-glutamic acid ligase activity"/>
    <property type="evidence" value="ECO:0007669"/>
    <property type="project" value="TreeGrafter"/>
</dbReference>
<dbReference type="GO" id="GO:0046872">
    <property type="term" value="F:metal ion binding"/>
    <property type="evidence" value="ECO:0007669"/>
    <property type="project" value="InterPro"/>
</dbReference>
<dbReference type="GO" id="GO:0005737">
    <property type="term" value="C:cytoplasm"/>
    <property type="evidence" value="ECO:0007669"/>
    <property type="project" value="TreeGrafter"/>
</dbReference>
<protein>
    <recommendedName>
        <fullName evidence="2">ATP-grasp domain-containing protein</fullName>
    </recommendedName>
</protein>
<dbReference type="AlphaFoldDB" id="A0A2H0TYJ4"/>
<evidence type="ECO:0000256" key="1">
    <source>
        <dbReference type="PROSITE-ProRule" id="PRU00409"/>
    </source>
</evidence>
<dbReference type="PANTHER" id="PTHR21621:SF0">
    <property type="entry name" value="BETA-CITRYLGLUTAMATE SYNTHASE B-RELATED"/>
    <property type="match status" value="1"/>
</dbReference>
<dbReference type="Pfam" id="PF08443">
    <property type="entry name" value="RimK"/>
    <property type="match status" value="1"/>
</dbReference>
<keyword evidence="1" id="KW-0547">Nucleotide-binding</keyword>
<gene>
    <name evidence="3" type="ORF">COU28_02365</name>
</gene>
<dbReference type="Gene3D" id="3.30.470.20">
    <property type="entry name" value="ATP-grasp fold, B domain"/>
    <property type="match status" value="2"/>
</dbReference>
<evidence type="ECO:0000259" key="2">
    <source>
        <dbReference type="PROSITE" id="PS50975"/>
    </source>
</evidence>
<dbReference type="Gene3D" id="3.30.1490.20">
    <property type="entry name" value="ATP-grasp fold, A domain"/>
    <property type="match status" value="1"/>
</dbReference>
<dbReference type="Proteomes" id="UP000230852">
    <property type="component" value="Unassembled WGS sequence"/>
</dbReference>
<feature type="domain" description="ATP-grasp" evidence="2">
    <location>
        <begin position="64"/>
        <end position="310"/>
    </location>
</feature>
<dbReference type="InterPro" id="IPR011761">
    <property type="entry name" value="ATP-grasp"/>
</dbReference>
<accession>A0A2H0TYJ4</accession>
<keyword evidence="1" id="KW-0067">ATP-binding</keyword>
<dbReference type="PANTHER" id="PTHR21621">
    <property type="entry name" value="RIBOSOMAL PROTEIN S6 MODIFICATION PROTEIN"/>
    <property type="match status" value="1"/>
</dbReference>
<comment type="caution">
    <text evidence="3">The sequence shown here is derived from an EMBL/GenBank/DDBJ whole genome shotgun (WGS) entry which is preliminary data.</text>
</comment>
<sequence length="321" mass="36166">MLENAQIIKKVVEEMGGRFEEVIPERNCYYIHIKNRAFIITRQFRIVRNFISVSDSTKFKDLTYTLLRRNSLPTPETVFFFRKKPGDIAKKLGNIKFPIIVKDSSGSNSIGIFPYIKNMTEAKRIIKNNLPDFHSLVAQEMIFGTEYRILVLSNKVIGALEMIPPRVLGDGKSTVEELIKEKQKSTKKKTSFDEALKKIVKEQGFSLKQILPLGKLVSIKRNSSLAEGGETRDVTKLVNKKVAALCVKASDAIGNYLAGLDVICDDISLDPGKQKFGILEINGKPDIYIHYYPTYGKSRNVVKDIIKFVVKIGATRKSSSV</sequence>
<proteinExistence type="predicted"/>
<evidence type="ECO:0000313" key="3">
    <source>
        <dbReference type="EMBL" id="PIR78299.1"/>
    </source>
</evidence>
<evidence type="ECO:0000313" key="4">
    <source>
        <dbReference type="Proteomes" id="UP000230852"/>
    </source>
</evidence>
<reference evidence="4" key="1">
    <citation type="submission" date="2017-09" db="EMBL/GenBank/DDBJ databases">
        <title>Depth-based differentiation of microbial function through sediment-hosted aquifers and enrichment of novel symbionts in the deep terrestrial subsurface.</title>
        <authorList>
            <person name="Probst A.J."/>
            <person name="Ladd B."/>
            <person name="Jarett J.K."/>
            <person name="Geller-Mcgrath D.E."/>
            <person name="Sieber C.M.K."/>
            <person name="Emerson J.B."/>
            <person name="Anantharaman K."/>
            <person name="Thomas B.C."/>
            <person name="Malmstrom R."/>
            <person name="Stieglmeier M."/>
            <person name="Klingl A."/>
            <person name="Woyke T."/>
            <person name="Ryan C.M."/>
            <person name="Banfield J.F."/>
        </authorList>
    </citation>
    <scope>NUCLEOTIDE SEQUENCE [LARGE SCALE GENOMIC DNA]</scope>
</reference>
<dbReference type="PROSITE" id="PS50975">
    <property type="entry name" value="ATP_GRASP"/>
    <property type="match status" value="1"/>
</dbReference>